<feature type="region of interest" description="Disordered" evidence="1">
    <location>
        <begin position="313"/>
        <end position="360"/>
    </location>
</feature>
<comment type="caution">
    <text evidence="4">The sequence shown here is derived from an EMBL/GenBank/DDBJ whole genome shotgun (WGS) entry which is preliminary data.</text>
</comment>
<dbReference type="RefSeq" id="WP_331791689.1">
    <property type="nucleotide sequence ID" value="NZ_BAAAUO010000008.1"/>
</dbReference>
<evidence type="ECO:0000313" key="5">
    <source>
        <dbReference type="Proteomes" id="UP001351900"/>
    </source>
</evidence>
<sequence length="360" mass="38493">MVTTEEQRAARDAKLDALHEQLTVAVESLVSGEDWKQALTFAARFRARSFNNTLLIFVQHQAAFEAGRVPEPVPTYVAGFKQWQALGRQVEKGQSGYMILAPVTGRFASFTPKVAESWRRLGRFEKPKPGEAVRSRMVGVRPAYVWDASQTTGDPIPTTPSPRLLAGEAPAGLWEGIAAQVEAAGFTVSRVPHEGMIHGANGLTDFSARTVAVRENMPEAAQVKTLVHELAHVLLHGPDNADATGHRGIGEVEADSVALMVAAAHGMDTSDYTVPYVSGWAATVPEKSPVEVVQATGERVRKSAAAILDQLPTAQIGNGDPPGLTRDTAAKKPPETAVETAADPLSEEPRRAVASSSRSL</sequence>
<dbReference type="EMBL" id="JAZHOV010000005">
    <property type="protein sequence ID" value="MEF2255422.1"/>
    <property type="molecule type" value="Genomic_DNA"/>
</dbReference>
<protein>
    <submittedName>
        <fullName evidence="4">ArdC-like ssDNA-binding domain-containing protein</fullName>
    </submittedName>
</protein>
<dbReference type="Pfam" id="PF06114">
    <property type="entry name" value="Peptidase_M78"/>
    <property type="match status" value="1"/>
</dbReference>
<keyword evidence="5" id="KW-1185">Reference proteome</keyword>
<dbReference type="Gene3D" id="1.10.10.2910">
    <property type="match status" value="1"/>
</dbReference>
<reference evidence="4 5" key="1">
    <citation type="submission" date="2024-01" db="EMBL/GenBank/DDBJ databases">
        <title>the genome sequence of strain Microbacterium schleiferi NBRC 15075.</title>
        <authorList>
            <person name="Ding Y."/>
            <person name="Zhang G."/>
        </authorList>
    </citation>
    <scope>NUCLEOTIDE SEQUENCE [LARGE SCALE GENOMIC DNA]</scope>
    <source>
        <strain evidence="4 5">NBRC 15075</strain>
    </source>
</reference>
<organism evidence="4 5">
    <name type="scientific">Microbacterium schleiferi</name>
    <dbReference type="NCBI Taxonomy" id="69362"/>
    <lineage>
        <taxon>Bacteria</taxon>
        <taxon>Bacillati</taxon>
        <taxon>Actinomycetota</taxon>
        <taxon>Actinomycetes</taxon>
        <taxon>Micrococcales</taxon>
        <taxon>Microbacteriaceae</taxon>
        <taxon>Microbacterium</taxon>
    </lineage>
</organism>
<accession>A0ABU7V6W4</accession>
<proteinExistence type="predicted"/>
<feature type="domain" description="IrrE N-terminal-like" evidence="2">
    <location>
        <begin position="207"/>
        <end position="271"/>
    </location>
</feature>
<dbReference type="InterPro" id="IPR013610">
    <property type="entry name" value="ArdC_N"/>
</dbReference>
<gene>
    <name evidence="4" type="ORF">V2V91_09800</name>
</gene>
<dbReference type="Proteomes" id="UP001351900">
    <property type="component" value="Unassembled WGS sequence"/>
</dbReference>
<evidence type="ECO:0000259" key="3">
    <source>
        <dbReference type="Pfam" id="PF08401"/>
    </source>
</evidence>
<feature type="domain" description="N-terminal" evidence="3">
    <location>
        <begin position="34"/>
        <end position="118"/>
    </location>
</feature>
<evidence type="ECO:0000256" key="1">
    <source>
        <dbReference type="SAM" id="MobiDB-lite"/>
    </source>
</evidence>
<evidence type="ECO:0000313" key="4">
    <source>
        <dbReference type="EMBL" id="MEF2255422.1"/>
    </source>
</evidence>
<dbReference type="InterPro" id="IPR010359">
    <property type="entry name" value="IrrE_HExxH"/>
</dbReference>
<evidence type="ECO:0000259" key="2">
    <source>
        <dbReference type="Pfam" id="PF06114"/>
    </source>
</evidence>
<dbReference type="Pfam" id="PF08401">
    <property type="entry name" value="ArdcN"/>
    <property type="match status" value="1"/>
</dbReference>
<name>A0ABU7V6W4_9MICO</name>